<dbReference type="Gene3D" id="3.50.50.60">
    <property type="entry name" value="FAD/NAD(P)-binding domain"/>
    <property type="match status" value="1"/>
</dbReference>
<evidence type="ECO:0000313" key="3">
    <source>
        <dbReference type="EMBL" id="OAQ85019.1"/>
    </source>
</evidence>
<dbReference type="GO" id="GO:0005634">
    <property type="term" value="C:nucleus"/>
    <property type="evidence" value="ECO:0007669"/>
    <property type="project" value="TreeGrafter"/>
</dbReference>
<comment type="similarity">
    <text evidence="1 2">Belongs to the Rab GDI family.</text>
</comment>
<reference evidence="3 4" key="1">
    <citation type="submission" date="2016-01" db="EMBL/GenBank/DDBJ databases">
        <title>Biosynthesis of antibiotic leucinostatins and their inhibition on Phytophthora in bio-control Purpureocillium lilacinum.</title>
        <authorList>
            <person name="Wang G."/>
            <person name="Liu Z."/>
            <person name="Lin R."/>
            <person name="Li E."/>
            <person name="Mao Z."/>
            <person name="Ling J."/>
            <person name="Yin W."/>
            <person name="Xie B."/>
        </authorList>
    </citation>
    <scope>NUCLEOTIDE SEQUENCE [LARGE SCALE GENOMIC DNA]</scope>
    <source>
        <strain evidence="3">PLBJ-1</strain>
    </source>
</reference>
<dbReference type="EMBL" id="LSBH01000002">
    <property type="protein sequence ID" value="OAQ85019.1"/>
    <property type="molecule type" value="Genomic_DNA"/>
</dbReference>
<evidence type="ECO:0000256" key="1">
    <source>
        <dbReference type="ARBA" id="ARBA00005593"/>
    </source>
</evidence>
<accession>A0A179H6G3</accession>
<keyword evidence="3" id="KW-0808">Transferase</keyword>
<dbReference type="Gene3D" id="1.10.405.10">
    <property type="entry name" value="Guanine Nucleotide Dissociation Inhibitor, domain 1"/>
    <property type="match status" value="1"/>
</dbReference>
<dbReference type="PRINTS" id="PR00891">
    <property type="entry name" value="RABGDIREP"/>
</dbReference>
<name>A0A179H6G3_PURLI</name>
<dbReference type="InterPro" id="IPR017230">
    <property type="entry name" value="Mrs6"/>
</dbReference>
<sequence length="501" mass="53128">MESLSDTKWDVVISGTGLPQSLLALALSRSGKNILHVDPNDYYGGPEAALSLQEADEWAERFASGNAEGVFAGAQVTKAADGLSFPRAYSLALAPQLVHARSELLSQLVSSKAFRQIEFLAVGSFFIYRPASDPAGSATLSRIPSTREDVFANKTIPARSKRALMKFLKFVLDFESESHAEIWKPKANDDLAGFLESDFKLDRDLQSYVITLTLSLDGRVSVADGLTAINRHLTSMGVFGTGFAAVYPKWGGLSEIAQVGCRAAAVGGAVYILGTGISAVQAMPATQSADHEELEVTLTNDVVVKSRTLVKDSTPPAAGCLNLCRLTAVVESSMPAMFEAVVEGAPTPCVSLVAIPPGSIKRSDGSASDHPVYASVHSSDTGECPSGQSIVYLSTISDSSSKELLDSALSSFLETLSPGQDQPKCLYLLSYEQRGGTGACSVDKTTGSFSPPPPHLAFDDSLLVSVRQAWDLVIGDSAADTEYMQFEDREGAVDEDDAFAA</sequence>
<comment type="caution">
    <text evidence="3">The sequence shown here is derived from an EMBL/GenBank/DDBJ whole genome shotgun (WGS) entry which is preliminary data.</text>
</comment>
<dbReference type="InterPro" id="IPR018203">
    <property type="entry name" value="GDP_dissociation_inhibitor"/>
</dbReference>
<dbReference type="GO" id="GO:0016192">
    <property type="term" value="P:vesicle-mediated transport"/>
    <property type="evidence" value="ECO:0007669"/>
    <property type="project" value="TreeGrafter"/>
</dbReference>
<dbReference type="PIRSF" id="PIRSF037514">
    <property type="entry name" value="Rab_ger_ger_transf_A_fun"/>
    <property type="match status" value="1"/>
</dbReference>
<dbReference type="AlphaFoldDB" id="A0A179H6G3"/>
<dbReference type="GO" id="GO:0007264">
    <property type="term" value="P:small GTPase-mediated signal transduction"/>
    <property type="evidence" value="ECO:0007669"/>
    <property type="project" value="UniProtKB-UniRule"/>
</dbReference>
<evidence type="ECO:0000256" key="2">
    <source>
        <dbReference type="PIRNR" id="PIRNR037514"/>
    </source>
</evidence>
<proteinExistence type="inferred from homology"/>
<protein>
    <recommendedName>
        <fullName evidence="2">Rab proteins geranylgeranyltransferase</fullName>
    </recommendedName>
</protein>
<dbReference type="GO" id="GO:0005829">
    <property type="term" value="C:cytosol"/>
    <property type="evidence" value="ECO:0007669"/>
    <property type="project" value="TreeGrafter"/>
</dbReference>
<organism evidence="3 4">
    <name type="scientific">Purpureocillium lilacinum</name>
    <name type="common">Paecilomyces lilacinus</name>
    <dbReference type="NCBI Taxonomy" id="33203"/>
    <lineage>
        <taxon>Eukaryota</taxon>
        <taxon>Fungi</taxon>
        <taxon>Dikarya</taxon>
        <taxon>Ascomycota</taxon>
        <taxon>Pezizomycotina</taxon>
        <taxon>Sordariomycetes</taxon>
        <taxon>Hypocreomycetidae</taxon>
        <taxon>Hypocreales</taxon>
        <taxon>Ophiocordycipitaceae</taxon>
        <taxon>Purpureocillium</taxon>
    </lineage>
</organism>
<dbReference type="PANTHER" id="PTHR11787:SF4">
    <property type="entry name" value="CHM, RAB ESCORT PROTEIN 1"/>
    <property type="match status" value="1"/>
</dbReference>
<dbReference type="GO" id="GO:0005092">
    <property type="term" value="F:GDP-dissociation inhibitor activity"/>
    <property type="evidence" value="ECO:0007669"/>
    <property type="project" value="UniProtKB-UniRule"/>
</dbReference>
<dbReference type="SUPFAM" id="SSF54373">
    <property type="entry name" value="FAD-linked reductases, C-terminal domain"/>
    <property type="match status" value="1"/>
</dbReference>
<dbReference type="Proteomes" id="UP000078240">
    <property type="component" value="Unassembled WGS sequence"/>
</dbReference>
<dbReference type="Pfam" id="PF00996">
    <property type="entry name" value="GDI"/>
    <property type="match status" value="1"/>
</dbReference>
<dbReference type="InterPro" id="IPR036188">
    <property type="entry name" value="FAD/NAD-bd_sf"/>
</dbReference>
<dbReference type="GO" id="GO:0005968">
    <property type="term" value="C:Rab-protein geranylgeranyltransferase complex"/>
    <property type="evidence" value="ECO:0007669"/>
    <property type="project" value="TreeGrafter"/>
</dbReference>
<gene>
    <name evidence="3" type="ORF">VFPBJ_03792</name>
</gene>
<dbReference type="Gene3D" id="3.30.519.10">
    <property type="entry name" value="Guanine Nucleotide Dissociation Inhibitor, domain 2"/>
    <property type="match status" value="1"/>
</dbReference>
<dbReference type="SUPFAM" id="SSF51905">
    <property type="entry name" value="FAD/NAD(P)-binding domain"/>
    <property type="match status" value="1"/>
</dbReference>
<evidence type="ECO:0000313" key="4">
    <source>
        <dbReference type="Proteomes" id="UP000078240"/>
    </source>
</evidence>
<dbReference type="GO" id="GO:0016740">
    <property type="term" value="F:transferase activity"/>
    <property type="evidence" value="ECO:0007669"/>
    <property type="project" value="UniProtKB-KW"/>
</dbReference>
<dbReference type="PANTHER" id="PTHR11787">
    <property type="entry name" value="RAB GDP-DISSOCIATION INHIBITOR"/>
    <property type="match status" value="1"/>
</dbReference>